<dbReference type="Proteomes" id="UP000193785">
    <property type="component" value="Unassembled WGS sequence"/>
</dbReference>
<sequence length="265" mass="29959">MQEFNSLTDALKNSTLSELLKKTLGQVKNHPQDIRTRELLFKLYCLEGAWNKALVQLQTLVLMDEERKKQTELYKNLVFSEVQRLQILTGERQPVSLKGDLPAWAIKLHEANNDHYQGRSEQSAARRDEAFEMAPESAGSSGTLGDFSWIADSDSRLGPICEFICAGGYRWLPFSAIHKLSVLKPEKLLDLLWLPATITTEGEQFHGYIPARYPLNKDDSQEIKLGAKTEWLQLSDSLSVGCGRKVIITDTSELSIMEIDDVVFE</sequence>
<dbReference type="Gene3D" id="1.25.40.10">
    <property type="entry name" value="Tetratricopeptide repeat domain"/>
    <property type="match status" value="1"/>
</dbReference>
<proteinExistence type="predicted"/>
<accession>A0ABX3UMP1</accession>
<organism evidence="1 2">
    <name type="scientific">Pantoea septica</name>
    <dbReference type="NCBI Taxonomy" id="472695"/>
    <lineage>
        <taxon>Bacteria</taxon>
        <taxon>Pseudomonadati</taxon>
        <taxon>Pseudomonadota</taxon>
        <taxon>Gammaproteobacteria</taxon>
        <taxon>Enterobacterales</taxon>
        <taxon>Erwiniaceae</taxon>
        <taxon>Pantoea</taxon>
    </lineage>
</organism>
<dbReference type="RefSeq" id="WP_084886027.1">
    <property type="nucleotide sequence ID" value="NZ_MLJJ01000047.1"/>
</dbReference>
<evidence type="ECO:0000313" key="1">
    <source>
        <dbReference type="EMBL" id="ORM91413.1"/>
    </source>
</evidence>
<evidence type="ECO:0000313" key="2">
    <source>
        <dbReference type="Proteomes" id="UP000193785"/>
    </source>
</evidence>
<protein>
    <submittedName>
        <fullName evidence="1">ImpE family T6SS protein Cts1E</fullName>
    </submittedName>
</protein>
<dbReference type="PIRSF" id="PIRSF029288">
    <property type="entry name" value="SciE_ImpE"/>
    <property type="match status" value="1"/>
</dbReference>
<dbReference type="InterPro" id="IPR011990">
    <property type="entry name" value="TPR-like_helical_dom_sf"/>
</dbReference>
<dbReference type="SUPFAM" id="SSF144059">
    <property type="entry name" value="ImpE-like"/>
    <property type="match status" value="1"/>
</dbReference>
<gene>
    <name evidence="1" type="ORF">HA46_18320</name>
</gene>
<dbReference type="EMBL" id="MLJJ01000047">
    <property type="protein sequence ID" value="ORM91413.1"/>
    <property type="molecule type" value="Genomic_DNA"/>
</dbReference>
<dbReference type="InterPro" id="IPR009211">
    <property type="entry name" value="TagJ"/>
</dbReference>
<comment type="caution">
    <text evidence="1">The sequence shown here is derived from an EMBL/GenBank/DDBJ whole genome shotgun (WGS) entry which is preliminary data.</text>
</comment>
<reference evidence="1 2" key="1">
    <citation type="journal article" date="2017" name="Antonie Van Leeuwenhoek">
        <title>Phylogenomic resolution of the bacterial genus Pantoea and its relationship with Erwinia and Tatumella.</title>
        <authorList>
            <person name="Palmer M."/>
            <person name="Steenkamp E.T."/>
            <person name="Coetzee M.P."/>
            <person name="Chan W.Y."/>
            <person name="van Zyl E."/>
            <person name="De Maayer P."/>
            <person name="Coutinho T.A."/>
            <person name="Blom J."/>
            <person name="Smits T.H."/>
            <person name="Duffy B."/>
            <person name="Venter S.N."/>
        </authorList>
    </citation>
    <scope>NUCLEOTIDE SEQUENCE [LARGE SCALE GENOMIC DNA]</scope>
    <source>
        <strain evidence="1 2">LMG 5345</strain>
    </source>
</reference>
<dbReference type="Pfam" id="PF07024">
    <property type="entry name" value="ImpE"/>
    <property type="match status" value="1"/>
</dbReference>
<name>A0ABX3UMP1_9GAMM</name>
<keyword evidence="2" id="KW-1185">Reference proteome</keyword>